<dbReference type="Pfam" id="PF12796">
    <property type="entry name" value="Ank_2"/>
    <property type="match status" value="2"/>
</dbReference>
<dbReference type="EMBL" id="JAPQKH010000011">
    <property type="protein sequence ID" value="KAJ5081102.1"/>
    <property type="molecule type" value="Genomic_DNA"/>
</dbReference>
<dbReference type="AlphaFoldDB" id="A0A9W9EFX5"/>
<comment type="caution">
    <text evidence="5">The sequence shown here is derived from an EMBL/GenBank/DDBJ whole genome shotgun (WGS) entry which is preliminary data.</text>
</comment>
<dbReference type="Proteomes" id="UP001149165">
    <property type="component" value="Unassembled WGS sequence"/>
</dbReference>
<organism evidence="5 6">
    <name type="scientific">Penicillium angulare</name>
    <dbReference type="NCBI Taxonomy" id="116970"/>
    <lineage>
        <taxon>Eukaryota</taxon>
        <taxon>Fungi</taxon>
        <taxon>Dikarya</taxon>
        <taxon>Ascomycota</taxon>
        <taxon>Pezizomycotina</taxon>
        <taxon>Eurotiomycetes</taxon>
        <taxon>Eurotiomycetidae</taxon>
        <taxon>Eurotiales</taxon>
        <taxon>Aspergillaceae</taxon>
        <taxon>Penicillium</taxon>
    </lineage>
</organism>
<evidence type="ECO:0000256" key="1">
    <source>
        <dbReference type="ARBA" id="ARBA00022737"/>
    </source>
</evidence>
<reference evidence="5" key="1">
    <citation type="submission" date="2022-11" db="EMBL/GenBank/DDBJ databases">
        <authorList>
            <person name="Petersen C."/>
        </authorList>
    </citation>
    <scope>NUCLEOTIDE SEQUENCE</scope>
    <source>
        <strain evidence="5">IBT 30069</strain>
    </source>
</reference>
<dbReference type="PANTHER" id="PTHR24126">
    <property type="entry name" value="ANKYRIN REPEAT, PH AND SEC7 DOMAIN CONTAINING PROTEIN SECG-RELATED"/>
    <property type="match status" value="1"/>
</dbReference>
<dbReference type="PROSITE" id="PS50088">
    <property type="entry name" value="ANK_REPEAT"/>
    <property type="match status" value="3"/>
</dbReference>
<sequence>MTDTPEENIIIAAEQGRLDLVTKLLDGGADPNTVNEVGRSALHNAAKEGHWDISRLLLEKNASPRIEDGNCATPLQLAIRAGHEKIVRLIFECDPTICESADANTLKLLRIAALFGHAEITQILLDNNVPSLDNTKELTALHYAAEKGHYEVCDILLKHDKALNRSFWDRMTGPTLQVDRKDYDGRTPFHYAFNKRQTKTVGLFLRHYPELTKACNKHKYLLFHEAVRWRLFEMVHVFLDNGVDLQMKDHRGKNSLHESVSAGSLNAPTFNEETAEMIRLLLSRGASVDVKDKWGWTPEMYAQDPKIRMILRNHKASKGDSVTITPRVSAPPPEYKE</sequence>
<dbReference type="Gene3D" id="1.25.40.20">
    <property type="entry name" value="Ankyrin repeat-containing domain"/>
    <property type="match status" value="3"/>
</dbReference>
<feature type="repeat" description="ANK" evidence="3">
    <location>
        <begin position="251"/>
        <end position="293"/>
    </location>
</feature>
<keyword evidence="2 3" id="KW-0040">ANK repeat</keyword>
<feature type="repeat" description="ANK" evidence="3">
    <location>
        <begin position="136"/>
        <end position="164"/>
    </location>
</feature>
<proteinExistence type="predicted"/>
<dbReference type="SUPFAM" id="SSF48403">
    <property type="entry name" value="Ankyrin repeat"/>
    <property type="match status" value="1"/>
</dbReference>
<dbReference type="PRINTS" id="PR01415">
    <property type="entry name" value="ANKYRIN"/>
</dbReference>
<dbReference type="InterPro" id="IPR002110">
    <property type="entry name" value="Ankyrin_rpt"/>
</dbReference>
<feature type="repeat" description="ANK" evidence="3">
    <location>
        <begin position="37"/>
        <end position="69"/>
    </location>
</feature>
<evidence type="ECO:0000256" key="4">
    <source>
        <dbReference type="SAM" id="MobiDB-lite"/>
    </source>
</evidence>
<evidence type="ECO:0000256" key="3">
    <source>
        <dbReference type="PROSITE-ProRule" id="PRU00023"/>
    </source>
</evidence>
<dbReference type="PROSITE" id="PS50297">
    <property type="entry name" value="ANK_REP_REGION"/>
    <property type="match status" value="3"/>
</dbReference>
<keyword evidence="6" id="KW-1185">Reference proteome</keyword>
<dbReference type="PANTHER" id="PTHR24126:SF14">
    <property type="entry name" value="ANK_REP_REGION DOMAIN-CONTAINING PROTEIN"/>
    <property type="match status" value="1"/>
</dbReference>
<name>A0A9W9EFX5_9EURO</name>
<feature type="region of interest" description="Disordered" evidence="4">
    <location>
        <begin position="318"/>
        <end position="337"/>
    </location>
</feature>
<dbReference type="OrthoDB" id="20872at2759"/>
<evidence type="ECO:0000313" key="6">
    <source>
        <dbReference type="Proteomes" id="UP001149165"/>
    </source>
</evidence>
<gene>
    <name evidence="5" type="ORF">N7456_013340</name>
</gene>
<reference evidence="5" key="2">
    <citation type="journal article" date="2023" name="IMA Fungus">
        <title>Comparative genomic study of the Penicillium genus elucidates a diverse pangenome and 15 lateral gene transfer events.</title>
        <authorList>
            <person name="Petersen C."/>
            <person name="Sorensen T."/>
            <person name="Nielsen M.R."/>
            <person name="Sondergaard T.E."/>
            <person name="Sorensen J.L."/>
            <person name="Fitzpatrick D.A."/>
            <person name="Frisvad J.C."/>
            <person name="Nielsen K.L."/>
        </authorList>
    </citation>
    <scope>NUCLEOTIDE SEQUENCE</scope>
    <source>
        <strain evidence="5">IBT 30069</strain>
    </source>
</reference>
<dbReference type="InterPro" id="IPR036770">
    <property type="entry name" value="Ankyrin_rpt-contain_sf"/>
</dbReference>
<evidence type="ECO:0000313" key="5">
    <source>
        <dbReference type="EMBL" id="KAJ5081102.1"/>
    </source>
</evidence>
<accession>A0A9W9EFX5</accession>
<evidence type="ECO:0000256" key="2">
    <source>
        <dbReference type="ARBA" id="ARBA00023043"/>
    </source>
</evidence>
<protein>
    <submittedName>
        <fullName evidence="5">Uncharacterized protein</fullName>
    </submittedName>
</protein>
<keyword evidence="1" id="KW-0677">Repeat</keyword>
<dbReference type="SMART" id="SM00248">
    <property type="entry name" value="ANK"/>
    <property type="match status" value="8"/>
</dbReference>